<proteinExistence type="predicted"/>
<sequence>MTAAGVAGDPPPGEVVGEAGGRAREAPCRGADIGYERAVTRGRARLPSQLEGTWRSAYKRPWTRHMSGSRSSRPSGRE</sequence>
<name>A0A843X649_COLES</name>
<dbReference type="EMBL" id="NMUH01005218">
    <property type="protein sequence ID" value="MQM12160.1"/>
    <property type="molecule type" value="Genomic_DNA"/>
</dbReference>
<organism evidence="2 3">
    <name type="scientific">Colocasia esculenta</name>
    <name type="common">Wild taro</name>
    <name type="synonym">Arum esculentum</name>
    <dbReference type="NCBI Taxonomy" id="4460"/>
    <lineage>
        <taxon>Eukaryota</taxon>
        <taxon>Viridiplantae</taxon>
        <taxon>Streptophyta</taxon>
        <taxon>Embryophyta</taxon>
        <taxon>Tracheophyta</taxon>
        <taxon>Spermatophyta</taxon>
        <taxon>Magnoliopsida</taxon>
        <taxon>Liliopsida</taxon>
        <taxon>Araceae</taxon>
        <taxon>Aroideae</taxon>
        <taxon>Colocasieae</taxon>
        <taxon>Colocasia</taxon>
    </lineage>
</organism>
<evidence type="ECO:0000313" key="3">
    <source>
        <dbReference type="Proteomes" id="UP000652761"/>
    </source>
</evidence>
<reference evidence="2" key="1">
    <citation type="submission" date="2017-07" db="EMBL/GenBank/DDBJ databases">
        <title>Taro Niue Genome Assembly and Annotation.</title>
        <authorList>
            <person name="Atibalentja N."/>
            <person name="Keating K."/>
            <person name="Fields C.J."/>
        </authorList>
    </citation>
    <scope>NUCLEOTIDE SEQUENCE</scope>
    <source>
        <strain evidence="2">Niue_2</strain>
        <tissue evidence="2">Leaf</tissue>
    </source>
</reference>
<feature type="region of interest" description="Disordered" evidence="1">
    <location>
        <begin position="57"/>
        <end position="78"/>
    </location>
</feature>
<evidence type="ECO:0000313" key="2">
    <source>
        <dbReference type="EMBL" id="MQM12160.1"/>
    </source>
</evidence>
<protein>
    <submittedName>
        <fullName evidence="2">Uncharacterized protein</fullName>
    </submittedName>
</protein>
<dbReference type="Proteomes" id="UP000652761">
    <property type="component" value="Unassembled WGS sequence"/>
</dbReference>
<comment type="caution">
    <text evidence="2">The sequence shown here is derived from an EMBL/GenBank/DDBJ whole genome shotgun (WGS) entry which is preliminary data.</text>
</comment>
<gene>
    <name evidence="2" type="ORF">Taro_045074</name>
</gene>
<feature type="compositionally biased region" description="Low complexity" evidence="1">
    <location>
        <begin position="68"/>
        <end position="78"/>
    </location>
</feature>
<accession>A0A843X649</accession>
<keyword evidence="3" id="KW-1185">Reference proteome</keyword>
<evidence type="ECO:0000256" key="1">
    <source>
        <dbReference type="SAM" id="MobiDB-lite"/>
    </source>
</evidence>
<feature type="region of interest" description="Disordered" evidence="1">
    <location>
        <begin position="1"/>
        <end position="26"/>
    </location>
</feature>
<dbReference type="AlphaFoldDB" id="A0A843X649"/>